<dbReference type="InterPro" id="IPR016181">
    <property type="entry name" value="Acyl_CoA_acyltransferase"/>
</dbReference>
<proteinExistence type="predicted"/>
<dbReference type="PANTHER" id="PTHR43792:SF16">
    <property type="entry name" value="N-ACETYLTRANSFERASE DOMAIN-CONTAINING PROTEIN"/>
    <property type="match status" value="1"/>
</dbReference>
<organism evidence="2">
    <name type="scientific">Microvirga ossetica</name>
    <dbReference type="NCBI Taxonomy" id="1882682"/>
    <lineage>
        <taxon>Bacteria</taxon>
        <taxon>Pseudomonadati</taxon>
        <taxon>Pseudomonadota</taxon>
        <taxon>Alphaproteobacteria</taxon>
        <taxon>Hyphomicrobiales</taxon>
        <taxon>Methylobacteriaceae</taxon>
        <taxon>Microvirga</taxon>
    </lineage>
</organism>
<dbReference type="EMBL" id="CP016616">
    <property type="protein sequence ID" value="ANY81750.1"/>
    <property type="molecule type" value="Genomic_DNA"/>
</dbReference>
<keyword evidence="2" id="KW-0808">Transferase</keyword>
<dbReference type="Gene3D" id="3.40.630.30">
    <property type="match status" value="1"/>
</dbReference>
<feature type="domain" description="N-acetyltransferase" evidence="1">
    <location>
        <begin position="19"/>
        <end position="179"/>
    </location>
</feature>
<dbReference type="RefSeq" id="WP_099512777.1">
    <property type="nucleotide sequence ID" value="NZ_CP016616.1"/>
</dbReference>
<accession>A0A1B2EP81</accession>
<evidence type="ECO:0000313" key="2">
    <source>
        <dbReference type="EMBL" id="ANY81750.1"/>
    </source>
</evidence>
<dbReference type="Pfam" id="PF13302">
    <property type="entry name" value="Acetyltransf_3"/>
    <property type="match status" value="1"/>
</dbReference>
<reference evidence="2" key="1">
    <citation type="submission" date="2016-07" db="EMBL/GenBank/DDBJ databases">
        <title>Microvirga ossetica sp. nov. a new species of rhizobia isolated from root nodules of the legume species Vicia alpestris Steven originated from North Ossetia region in the Caucasus.</title>
        <authorList>
            <person name="Safronova V.I."/>
            <person name="Kuznetsova I.G."/>
            <person name="Sazanova A.L."/>
            <person name="Belimov A."/>
            <person name="Andronov E."/>
            <person name="Osledkin Y.S."/>
            <person name="Onishchuk O.P."/>
            <person name="Kurchak O.N."/>
            <person name="Shaposhnikov A.I."/>
            <person name="Willems A."/>
            <person name="Tikhonovich I.A."/>
        </authorList>
    </citation>
    <scope>NUCLEOTIDE SEQUENCE [LARGE SCALE GENOMIC DNA]</scope>
    <source>
        <strain evidence="2">V5/3M</strain>
    </source>
</reference>
<sequence>MFSLTSNAVSVPVVETERLLLRGHRTDDYADCFDLWTDESVTRFIGGRPSTQEEVWARLLRYAGLWALLGFGYWVVTEKESGRFLGEVGFANFRREIEPSLDGMPEMGWVMAPHSHGRGYATEAALAALAWGDRHFAGRQMACIIAPENEASIRVAEKCGFQELRHTTYKGNPTIMFVR</sequence>
<dbReference type="KEGG" id="moc:BB934_11715"/>
<dbReference type="InterPro" id="IPR000182">
    <property type="entry name" value="GNAT_dom"/>
</dbReference>
<dbReference type="PANTHER" id="PTHR43792">
    <property type="entry name" value="GNAT FAMILY, PUTATIVE (AFU_ORTHOLOGUE AFUA_3G00765)-RELATED-RELATED"/>
    <property type="match status" value="1"/>
</dbReference>
<gene>
    <name evidence="2" type="ORF">BB934_11715</name>
</gene>
<name>A0A1B2EP81_9HYPH</name>
<dbReference type="PROSITE" id="PS51186">
    <property type="entry name" value="GNAT"/>
    <property type="match status" value="1"/>
</dbReference>
<dbReference type="AlphaFoldDB" id="A0A1B2EP81"/>
<evidence type="ECO:0000259" key="1">
    <source>
        <dbReference type="PROSITE" id="PS51186"/>
    </source>
</evidence>
<protein>
    <submittedName>
        <fullName evidence="2">Acetyltransferase</fullName>
    </submittedName>
</protein>
<dbReference type="OrthoDB" id="6293260at2"/>
<dbReference type="SUPFAM" id="SSF55729">
    <property type="entry name" value="Acyl-CoA N-acyltransferases (Nat)"/>
    <property type="match status" value="1"/>
</dbReference>
<dbReference type="GO" id="GO:0016747">
    <property type="term" value="F:acyltransferase activity, transferring groups other than amino-acyl groups"/>
    <property type="evidence" value="ECO:0007669"/>
    <property type="project" value="InterPro"/>
</dbReference>
<dbReference type="InterPro" id="IPR051531">
    <property type="entry name" value="N-acetyltransferase"/>
</dbReference>